<gene>
    <name evidence="10" type="ORF">IQ241_02760</name>
</gene>
<evidence type="ECO:0000256" key="1">
    <source>
        <dbReference type="ARBA" id="ARBA00004651"/>
    </source>
</evidence>
<dbReference type="EMBL" id="JADEXG010000004">
    <property type="protein sequence ID" value="MBE9076226.1"/>
    <property type="molecule type" value="Genomic_DNA"/>
</dbReference>
<dbReference type="PANTHER" id="PTHR43738:SF1">
    <property type="entry name" value="HEMIN TRANSPORT SYSTEM PERMEASE PROTEIN HRTB-RELATED"/>
    <property type="match status" value="1"/>
</dbReference>
<comment type="subcellular location">
    <subcellularLocation>
        <location evidence="1">Cell membrane</location>
        <topology evidence="1">Multi-pass membrane protein</topology>
    </subcellularLocation>
</comment>
<comment type="caution">
    <text evidence="10">The sequence shown here is derived from an EMBL/GenBank/DDBJ whole genome shotgun (WGS) entry which is preliminary data.</text>
</comment>
<feature type="transmembrane region" description="Helical" evidence="7">
    <location>
        <begin position="372"/>
        <end position="400"/>
    </location>
</feature>
<dbReference type="GO" id="GO:0005886">
    <property type="term" value="C:plasma membrane"/>
    <property type="evidence" value="ECO:0007669"/>
    <property type="project" value="UniProtKB-SubCell"/>
</dbReference>
<feature type="domain" description="ABC3 transporter permease C-terminal" evidence="8">
    <location>
        <begin position="297"/>
        <end position="408"/>
    </location>
</feature>
<feature type="domain" description="MacB-like periplasmic core" evidence="9">
    <location>
        <begin position="21"/>
        <end position="262"/>
    </location>
</feature>
<evidence type="ECO:0000256" key="6">
    <source>
        <dbReference type="ARBA" id="ARBA00023136"/>
    </source>
</evidence>
<dbReference type="Proteomes" id="UP000636505">
    <property type="component" value="Unassembled WGS sequence"/>
</dbReference>
<dbReference type="PIRSF" id="PIRSF031773">
    <property type="entry name" value="DevC"/>
    <property type="match status" value="1"/>
</dbReference>
<dbReference type="Pfam" id="PF12704">
    <property type="entry name" value="MacB_PCD"/>
    <property type="match status" value="1"/>
</dbReference>
<evidence type="ECO:0000256" key="7">
    <source>
        <dbReference type="SAM" id="Phobius"/>
    </source>
</evidence>
<dbReference type="InterPro" id="IPR005891">
    <property type="entry name" value="DevC"/>
</dbReference>
<dbReference type="RefSeq" id="WP_193904889.1">
    <property type="nucleotide sequence ID" value="NZ_JADEXG010000004.1"/>
</dbReference>
<organism evidence="10 11">
    <name type="scientific">Vasconcelosia minhoensis LEGE 07310</name>
    <dbReference type="NCBI Taxonomy" id="915328"/>
    <lineage>
        <taxon>Bacteria</taxon>
        <taxon>Bacillati</taxon>
        <taxon>Cyanobacteriota</taxon>
        <taxon>Cyanophyceae</taxon>
        <taxon>Nodosilineales</taxon>
        <taxon>Cymatolegaceae</taxon>
        <taxon>Vasconcelosia</taxon>
        <taxon>Vasconcelosia minhoensis</taxon>
    </lineage>
</organism>
<feature type="transmembrane region" description="Helical" evidence="7">
    <location>
        <begin position="16"/>
        <end position="37"/>
    </location>
</feature>
<dbReference type="AlphaFoldDB" id="A0A8J7A8Z4"/>
<keyword evidence="3" id="KW-1003">Cell membrane</keyword>
<evidence type="ECO:0000256" key="4">
    <source>
        <dbReference type="ARBA" id="ARBA00022692"/>
    </source>
</evidence>
<evidence type="ECO:0000313" key="10">
    <source>
        <dbReference type="EMBL" id="MBE9076226.1"/>
    </source>
</evidence>
<evidence type="ECO:0000259" key="8">
    <source>
        <dbReference type="Pfam" id="PF02687"/>
    </source>
</evidence>
<dbReference type="PANTHER" id="PTHR43738">
    <property type="entry name" value="ABC TRANSPORTER, MEMBRANE PROTEIN"/>
    <property type="match status" value="1"/>
</dbReference>
<evidence type="ECO:0000256" key="2">
    <source>
        <dbReference type="ARBA" id="ARBA00022448"/>
    </source>
</evidence>
<sequence length="414" mass="44681">MVSLARKNLLKDLPRFLVAQAGIMFAVSLVTIQTGILRGFTESTTLLIEDSATDIWVTSENFVNFELTEPIPYLELAQARQVEGVRRAEALLIGSGRWYSDEGKLTTLRIFGFDPEGQLFRPGEVSAASLEALNQPYTAIIDQSNQRAFGIDQVGDTARIRSLPVEVVSITEETQSLVSSKFVFASLKNANAYVNAGFSAELTCQLGDNGLNCQNAYERAPETGAEALPAPGPLEADVPITYILIRAEPGTDIPALKQRLEDTITGTRALTQAELVEETRAYWQERTGIGFILGLGAVVGILVGIVIVAQILYTSVSEHLKEFGTLKAMGAPDRMIYGVIVEQALWMAVIGYIPGISLCWGLSTWTLASQGIIILITPVSAAGVFGITVAMCLGSAFFAIQKVTRVDPGIVFKA</sequence>
<evidence type="ECO:0000256" key="5">
    <source>
        <dbReference type="ARBA" id="ARBA00022989"/>
    </source>
</evidence>
<dbReference type="InterPro" id="IPR003838">
    <property type="entry name" value="ABC3_permease_C"/>
</dbReference>
<proteinExistence type="predicted"/>
<keyword evidence="4 7" id="KW-0812">Transmembrane</keyword>
<keyword evidence="2" id="KW-0813">Transport</keyword>
<protein>
    <submittedName>
        <fullName evidence="10">ABC transporter permease</fullName>
    </submittedName>
</protein>
<dbReference type="InterPro" id="IPR025857">
    <property type="entry name" value="MacB_PCD"/>
</dbReference>
<feature type="transmembrane region" description="Helical" evidence="7">
    <location>
        <begin position="289"/>
        <end position="315"/>
    </location>
</feature>
<name>A0A8J7A8Z4_9CYAN</name>
<keyword evidence="11" id="KW-1185">Reference proteome</keyword>
<evidence type="ECO:0000313" key="11">
    <source>
        <dbReference type="Proteomes" id="UP000636505"/>
    </source>
</evidence>
<evidence type="ECO:0000256" key="3">
    <source>
        <dbReference type="ARBA" id="ARBA00022475"/>
    </source>
</evidence>
<accession>A0A8J7A8Z4</accession>
<dbReference type="InterPro" id="IPR051125">
    <property type="entry name" value="ABC-4/HrtB_transporter"/>
</dbReference>
<evidence type="ECO:0000259" key="9">
    <source>
        <dbReference type="Pfam" id="PF12704"/>
    </source>
</evidence>
<dbReference type="Pfam" id="PF02687">
    <property type="entry name" value="FtsX"/>
    <property type="match status" value="1"/>
</dbReference>
<feature type="transmembrane region" description="Helical" evidence="7">
    <location>
        <begin position="335"/>
        <end position="360"/>
    </location>
</feature>
<keyword evidence="6 7" id="KW-0472">Membrane</keyword>
<keyword evidence="5 7" id="KW-1133">Transmembrane helix</keyword>
<reference evidence="10" key="1">
    <citation type="submission" date="2020-10" db="EMBL/GenBank/DDBJ databases">
        <authorList>
            <person name="Castelo-Branco R."/>
            <person name="Eusebio N."/>
            <person name="Adriana R."/>
            <person name="Vieira A."/>
            <person name="Brugerolle De Fraissinette N."/>
            <person name="Rezende De Castro R."/>
            <person name="Schneider M.P."/>
            <person name="Vasconcelos V."/>
            <person name="Leao P.N."/>
        </authorList>
    </citation>
    <scope>NUCLEOTIDE SEQUENCE</scope>
    <source>
        <strain evidence="10">LEGE 07310</strain>
    </source>
</reference>